<comment type="subcellular location">
    <subcellularLocation>
        <location evidence="1">Cell membrane</location>
        <topology evidence="1">Peripheral membrane protein</topology>
    </subcellularLocation>
</comment>
<dbReference type="InterPro" id="IPR003439">
    <property type="entry name" value="ABC_transporter-like_ATP-bd"/>
</dbReference>
<evidence type="ECO:0000256" key="5">
    <source>
        <dbReference type="ARBA" id="ARBA00022741"/>
    </source>
</evidence>
<sequence length="266" mass="29657">MTVLAISDLTIQHRKTMIVQNIEMSVDEGDWFALVGESGSGKSVTAAAIGGLLPRELKAASGSILLDGKNLVNLKERELRKYRGTVISYIFQDYQGAFTPFMKIGAQLDEMLRTHTNHSKKERKERALHSLKLVELPEERVYNSYSFQLSGGQLQRAAIAMAMILEPKLLIADEPTTALDSMTAANILQLMADLKEKAGCAVFFITHDLRHVRKYANKVAIMRNGVIVESGMKSNVFHQPKHEYTKALFEAIPSLRKTSARLSSHL</sequence>
<accession>A0A0C2VZB2</accession>
<dbReference type="GO" id="GO:0005886">
    <property type="term" value="C:plasma membrane"/>
    <property type="evidence" value="ECO:0007669"/>
    <property type="project" value="UniProtKB-SubCell"/>
</dbReference>
<feature type="domain" description="ABC transporter" evidence="8">
    <location>
        <begin position="4"/>
        <end position="249"/>
    </location>
</feature>
<keyword evidence="3" id="KW-0813">Transport</keyword>
<reference evidence="9 10" key="1">
    <citation type="submission" date="2015-01" db="EMBL/GenBank/DDBJ databases">
        <title>Genome sequencing of Jeotgalibacillus soli.</title>
        <authorList>
            <person name="Goh K.M."/>
            <person name="Chan K.-G."/>
            <person name="Yaakop A.S."/>
            <person name="Ee R."/>
            <person name="Gan H.M."/>
            <person name="Chan C.S."/>
        </authorList>
    </citation>
    <scope>NUCLEOTIDE SEQUENCE [LARGE SCALE GENOMIC DNA]</scope>
    <source>
        <strain evidence="9 10">P9</strain>
    </source>
</reference>
<dbReference type="SUPFAM" id="SSF52540">
    <property type="entry name" value="P-loop containing nucleoside triphosphate hydrolases"/>
    <property type="match status" value="1"/>
</dbReference>
<gene>
    <name evidence="9" type="ORF">KP78_07660</name>
</gene>
<dbReference type="PANTHER" id="PTHR43297:SF2">
    <property type="entry name" value="DIPEPTIDE TRANSPORT ATP-BINDING PROTEIN DPPD"/>
    <property type="match status" value="1"/>
</dbReference>
<evidence type="ECO:0000256" key="2">
    <source>
        <dbReference type="ARBA" id="ARBA00005417"/>
    </source>
</evidence>
<dbReference type="InterPro" id="IPR027417">
    <property type="entry name" value="P-loop_NTPase"/>
</dbReference>
<dbReference type="RefSeq" id="WP_041086416.1">
    <property type="nucleotide sequence ID" value="NZ_JXRP01000009.1"/>
</dbReference>
<dbReference type="PATRIC" id="fig|889306.3.peg.768"/>
<evidence type="ECO:0000313" key="10">
    <source>
        <dbReference type="Proteomes" id="UP000031938"/>
    </source>
</evidence>
<dbReference type="CDD" id="cd03257">
    <property type="entry name" value="ABC_NikE_OppD_transporters"/>
    <property type="match status" value="1"/>
</dbReference>
<dbReference type="SMART" id="SM00382">
    <property type="entry name" value="AAA"/>
    <property type="match status" value="1"/>
</dbReference>
<keyword evidence="6" id="KW-0067">ATP-binding</keyword>
<dbReference type="Pfam" id="PF00005">
    <property type="entry name" value="ABC_tran"/>
    <property type="match status" value="1"/>
</dbReference>
<keyword evidence="7" id="KW-0472">Membrane</keyword>
<dbReference type="InterPro" id="IPR013563">
    <property type="entry name" value="Oligopep_ABC_C"/>
</dbReference>
<evidence type="ECO:0000256" key="6">
    <source>
        <dbReference type="ARBA" id="ARBA00022840"/>
    </source>
</evidence>
<dbReference type="GO" id="GO:0016887">
    <property type="term" value="F:ATP hydrolysis activity"/>
    <property type="evidence" value="ECO:0007669"/>
    <property type="project" value="InterPro"/>
</dbReference>
<evidence type="ECO:0000256" key="4">
    <source>
        <dbReference type="ARBA" id="ARBA00022475"/>
    </source>
</evidence>
<dbReference type="Pfam" id="PF08352">
    <property type="entry name" value="oligo_HPY"/>
    <property type="match status" value="1"/>
</dbReference>
<keyword evidence="5" id="KW-0547">Nucleotide-binding</keyword>
<evidence type="ECO:0000256" key="3">
    <source>
        <dbReference type="ARBA" id="ARBA00022448"/>
    </source>
</evidence>
<dbReference type="Proteomes" id="UP000031938">
    <property type="component" value="Unassembled WGS sequence"/>
</dbReference>
<keyword evidence="4" id="KW-1003">Cell membrane</keyword>
<comment type="caution">
    <text evidence="9">The sequence shown here is derived from an EMBL/GenBank/DDBJ whole genome shotgun (WGS) entry which is preliminary data.</text>
</comment>
<dbReference type="GO" id="GO:0015833">
    <property type="term" value="P:peptide transport"/>
    <property type="evidence" value="ECO:0007669"/>
    <property type="project" value="InterPro"/>
</dbReference>
<dbReference type="EMBL" id="JXRP01000009">
    <property type="protein sequence ID" value="KIL49298.1"/>
    <property type="molecule type" value="Genomic_DNA"/>
</dbReference>
<dbReference type="AlphaFoldDB" id="A0A0C2VZB2"/>
<organism evidence="9 10">
    <name type="scientific">Jeotgalibacillus soli</name>
    <dbReference type="NCBI Taxonomy" id="889306"/>
    <lineage>
        <taxon>Bacteria</taxon>
        <taxon>Bacillati</taxon>
        <taxon>Bacillota</taxon>
        <taxon>Bacilli</taxon>
        <taxon>Bacillales</taxon>
        <taxon>Caryophanaceae</taxon>
        <taxon>Jeotgalibacillus</taxon>
    </lineage>
</organism>
<proteinExistence type="inferred from homology"/>
<evidence type="ECO:0000259" key="8">
    <source>
        <dbReference type="PROSITE" id="PS50893"/>
    </source>
</evidence>
<dbReference type="GO" id="GO:0005524">
    <property type="term" value="F:ATP binding"/>
    <property type="evidence" value="ECO:0007669"/>
    <property type="project" value="UniProtKB-KW"/>
</dbReference>
<comment type="similarity">
    <text evidence="2">Belongs to the ABC transporter superfamily.</text>
</comment>
<name>A0A0C2VZB2_9BACL</name>
<dbReference type="PROSITE" id="PS50893">
    <property type="entry name" value="ABC_TRANSPORTER_2"/>
    <property type="match status" value="1"/>
</dbReference>
<dbReference type="STRING" id="889306.KP78_07660"/>
<dbReference type="Gene3D" id="3.40.50.300">
    <property type="entry name" value="P-loop containing nucleotide triphosphate hydrolases"/>
    <property type="match status" value="1"/>
</dbReference>
<evidence type="ECO:0000256" key="1">
    <source>
        <dbReference type="ARBA" id="ARBA00004202"/>
    </source>
</evidence>
<protein>
    <submittedName>
        <fullName evidence="9">Nickel ABC transporter ATPase</fullName>
    </submittedName>
</protein>
<dbReference type="PROSITE" id="PS00211">
    <property type="entry name" value="ABC_TRANSPORTER_1"/>
    <property type="match status" value="1"/>
</dbReference>
<dbReference type="InterPro" id="IPR050388">
    <property type="entry name" value="ABC_Ni/Peptide_Import"/>
</dbReference>
<evidence type="ECO:0000313" key="9">
    <source>
        <dbReference type="EMBL" id="KIL49298.1"/>
    </source>
</evidence>
<keyword evidence="10" id="KW-1185">Reference proteome</keyword>
<dbReference type="InterPro" id="IPR003593">
    <property type="entry name" value="AAA+_ATPase"/>
</dbReference>
<dbReference type="PANTHER" id="PTHR43297">
    <property type="entry name" value="OLIGOPEPTIDE TRANSPORT ATP-BINDING PROTEIN APPD"/>
    <property type="match status" value="1"/>
</dbReference>
<evidence type="ECO:0000256" key="7">
    <source>
        <dbReference type="ARBA" id="ARBA00023136"/>
    </source>
</evidence>
<dbReference type="InterPro" id="IPR017871">
    <property type="entry name" value="ABC_transporter-like_CS"/>
</dbReference>